<evidence type="ECO:0000256" key="5">
    <source>
        <dbReference type="ARBA" id="ARBA00010398"/>
    </source>
</evidence>
<dbReference type="GO" id="GO:0032259">
    <property type="term" value="P:methylation"/>
    <property type="evidence" value="ECO:0007669"/>
    <property type="project" value="UniProtKB-KW"/>
</dbReference>
<dbReference type="InterPro" id="IPR036589">
    <property type="entry name" value="HCY_dom_sf"/>
</dbReference>
<keyword evidence="14" id="KW-0677">Repeat</keyword>
<dbReference type="KEGG" id="vta:A2729"/>
<organism evidence="29 30">
    <name type="scientific">Vibrio tapetis subsp. tapetis</name>
    <dbReference type="NCBI Taxonomy" id="1671868"/>
    <lineage>
        <taxon>Bacteria</taxon>
        <taxon>Pseudomonadati</taxon>
        <taxon>Pseudomonadota</taxon>
        <taxon>Gammaproteobacteria</taxon>
        <taxon>Vibrionales</taxon>
        <taxon>Vibrionaceae</taxon>
        <taxon>Vibrio</taxon>
    </lineage>
</organism>
<keyword evidence="9 20" id="KW-0028">Amino-acid biosynthesis</keyword>
<feature type="binding site" evidence="22">
    <location>
        <begin position="1192"/>
        <end position="1193"/>
    </location>
    <ligand>
        <name>S-adenosyl-L-methionine</name>
        <dbReference type="ChEBI" id="CHEBI:59789"/>
    </ligand>
</feature>
<dbReference type="UniPathway" id="UPA00051">
    <property type="reaction ID" value="UER00081"/>
</dbReference>
<comment type="pathway">
    <text evidence="4 20">Amino-acid biosynthesis; L-methionine biosynthesis via de novo pathway; L-methionine from L-homocysteine (MetH route): step 1/1.</text>
</comment>
<comment type="cofactor">
    <cofactor evidence="2 20 23">
        <name>Zn(2+)</name>
        <dbReference type="ChEBI" id="CHEBI:29105"/>
    </cofactor>
</comment>
<dbReference type="InterPro" id="IPR011822">
    <property type="entry name" value="MetH"/>
</dbReference>
<dbReference type="FunFam" id="3.20.20.330:FF:000001">
    <property type="entry name" value="Methionine synthase"/>
    <property type="match status" value="1"/>
</dbReference>
<keyword evidence="13 20" id="KW-0479">Metal-binding</keyword>
<dbReference type="Gene3D" id="1.10.1240.10">
    <property type="entry name" value="Methionine synthase domain"/>
    <property type="match status" value="1"/>
</dbReference>
<keyword evidence="15 20" id="KW-0862">Zinc</keyword>
<dbReference type="GO" id="GO:0008270">
    <property type="term" value="F:zinc ion binding"/>
    <property type="evidence" value="ECO:0007669"/>
    <property type="project" value="UniProtKB-UniRule"/>
</dbReference>
<feature type="domain" description="B12-binding N-terminal" evidence="28">
    <location>
        <begin position="652"/>
        <end position="746"/>
    </location>
</feature>
<evidence type="ECO:0000256" key="3">
    <source>
        <dbReference type="ARBA" id="ARBA00001956"/>
    </source>
</evidence>
<evidence type="ECO:0000256" key="4">
    <source>
        <dbReference type="ARBA" id="ARBA00005178"/>
    </source>
</evidence>
<evidence type="ECO:0000256" key="1">
    <source>
        <dbReference type="ARBA" id="ARBA00001700"/>
    </source>
</evidence>
<dbReference type="Gene3D" id="3.20.20.330">
    <property type="entry name" value="Homocysteine-binding-like domain"/>
    <property type="match status" value="1"/>
</dbReference>
<dbReference type="NCBIfam" id="NF007024">
    <property type="entry name" value="PRK09490.1"/>
    <property type="match status" value="1"/>
</dbReference>
<evidence type="ECO:0000256" key="11">
    <source>
        <dbReference type="ARBA" id="ARBA00022679"/>
    </source>
</evidence>
<dbReference type="NCBIfam" id="TIGR02082">
    <property type="entry name" value="metH"/>
    <property type="match status" value="1"/>
</dbReference>
<dbReference type="AlphaFoldDB" id="A0A2N8ZFK9"/>
<feature type="binding site" description="axial binding residue" evidence="21">
    <location>
        <position position="761"/>
    </location>
    <ligand>
        <name>methylcob(III)alamin</name>
        <dbReference type="ChEBI" id="CHEBI:28115"/>
    </ligand>
    <ligandPart>
        <name>Co</name>
        <dbReference type="ChEBI" id="CHEBI:27638"/>
    </ligandPart>
</feature>
<evidence type="ECO:0000313" key="30">
    <source>
        <dbReference type="Proteomes" id="UP000235828"/>
    </source>
</evidence>
<dbReference type="Gene3D" id="3.20.20.20">
    <property type="entry name" value="Dihydropteroate synthase-like"/>
    <property type="match status" value="1"/>
</dbReference>
<dbReference type="InterPro" id="IPR037010">
    <property type="entry name" value="VitB12-dep_Met_synth_activ_sf"/>
</dbReference>
<evidence type="ECO:0000256" key="23">
    <source>
        <dbReference type="PROSITE-ProRule" id="PRU00333"/>
    </source>
</evidence>
<gene>
    <name evidence="29" type="primary">metH</name>
    <name evidence="29" type="ORF">VTAP4600_A2729</name>
</gene>
<dbReference type="Pfam" id="PF02965">
    <property type="entry name" value="Met_synt_B12"/>
    <property type="match status" value="1"/>
</dbReference>
<evidence type="ECO:0000259" key="27">
    <source>
        <dbReference type="PROSITE" id="PS51332"/>
    </source>
</evidence>
<dbReference type="PROSITE" id="PS51337">
    <property type="entry name" value="B12_BINDING_NTER"/>
    <property type="match status" value="1"/>
</dbReference>
<feature type="binding site" evidence="22">
    <location>
        <position position="696"/>
    </location>
    <ligand>
        <name>methylcob(III)alamin</name>
        <dbReference type="ChEBI" id="CHEBI:28115"/>
    </ligand>
</feature>
<keyword evidence="17 20" id="KW-0170">Cobalt</keyword>
<evidence type="ECO:0000259" key="28">
    <source>
        <dbReference type="PROSITE" id="PS51337"/>
    </source>
</evidence>
<dbReference type="PROSITE" id="PS50974">
    <property type="entry name" value="ADOMET_ACTIVATION"/>
    <property type="match status" value="1"/>
</dbReference>
<feature type="domain" description="Pterin-binding" evidence="25">
    <location>
        <begin position="358"/>
        <end position="619"/>
    </location>
</feature>
<evidence type="ECO:0000259" key="25">
    <source>
        <dbReference type="PROSITE" id="PS50972"/>
    </source>
</evidence>
<feature type="binding site" evidence="22">
    <location>
        <position position="862"/>
    </location>
    <ligand>
        <name>methylcob(III)alamin</name>
        <dbReference type="ChEBI" id="CHEBI:28115"/>
    </ligand>
</feature>
<comment type="similarity">
    <text evidence="5">Belongs to the vitamin-B12 dependent methionine synthase family.</text>
</comment>
<evidence type="ECO:0000256" key="9">
    <source>
        <dbReference type="ARBA" id="ARBA00022605"/>
    </source>
</evidence>
<dbReference type="InterPro" id="IPR003759">
    <property type="entry name" value="Cbl-bd_cap"/>
</dbReference>
<dbReference type="SUPFAM" id="SSF82282">
    <property type="entry name" value="Homocysteine S-methyltransferase"/>
    <property type="match status" value="1"/>
</dbReference>
<dbReference type="InterPro" id="IPR000489">
    <property type="entry name" value="Pterin-binding_dom"/>
</dbReference>
<evidence type="ECO:0000256" key="6">
    <source>
        <dbReference type="ARBA" id="ARBA00012032"/>
    </source>
</evidence>
<evidence type="ECO:0000256" key="20">
    <source>
        <dbReference type="PIRNR" id="PIRNR000381"/>
    </source>
</evidence>
<dbReference type="SMART" id="SM01018">
    <property type="entry name" value="B12-binding_2"/>
    <property type="match status" value="1"/>
</dbReference>
<proteinExistence type="inferred from homology"/>
<evidence type="ECO:0000313" key="29">
    <source>
        <dbReference type="EMBL" id="SON50702.1"/>
    </source>
</evidence>
<dbReference type="Gene3D" id="1.10.288.10">
    <property type="entry name" value="Cobalamin-dependent Methionine Synthase, domain 2"/>
    <property type="match status" value="1"/>
</dbReference>
<dbReference type="FunFam" id="1.10.1240.10:FF:000001">
    <property type="entry name" value="Methionine synthase"/>
    <property type="match status" value="1"/>
</dbReference>
<dbReference type="PROSITE" id="PS51332">
    <property type="entry name" value="B12_BINDING"/>
    <property type="match status" value="1"/>
</dbReference>
<dbReference type="Gene3D" id="3.40.50.280">
    <property type="entry name" value="Cobalamin-binding domain"/>
    <property type="match status" value="1"/>
</dbReference>
<dbReference type="InterPro" id="IPR004223">
    <property type="entry name" value="VitB12-dep_Met_synth_activ_dom"/>
</dbReference>
<evidence type="ECO:0000256" key="7">
    <source>
        <dbReference type="ARBA" id="ARBA00013998"/>
    </source>
</evidence>
<feature type="domain" description="B12-binding" evidence="27">
    <location>
        <begin position="748"/>
        <end position="883"/>
    </location>
</feature>
<dbReference type="InterPro" id="IPR033706">
    <property type="entry name" value="Met_synthase_B12-bd"/>
</dbReference>
<keyword evidence="10 20" id="KW-0846">Cobalamin</keyword>
<dbReference type="InterPro" id="IPR036724">
    <property type="entry name" value="Cobalamin-bd_sf"/>
</dbReference>
<evidence type="ECO:0000256" key="15">
    <source>
        <dbReference type="ARBA" id="ARBA00022833"/>
    </source>
</evidence>
<comment type="catalytic activity">
    <reaction evidence="1 20">
        <text>(6S)-5-methyl-5,6,7,8-tetrahydrofolate + L-homocysteine = (6S)-5,6,7,8-tetrahydrofolate + L-methionine</text>
        <dbReference type="Rhea" id="RHEA:11172"/>
        <dbReference type="ChEBI" id="CHEBI:18608"/>
        <dbReference type="ChEBI" id="CHEBI:57453"/>
        <dbReference type="ChEBI" id="CHEBI:57844"/>
        <dbReference type="ChEBI" id="CHEBI:58199"/>
        <dbReference type="EC" id="2.1.1.13"/>
    </reaction>
</comment>
<comment type="domain">
    <text evidence="20">Modular enzyme with four functionally distinct domains. The isolated Hcy-binding domain catalyzes methyl transfer from free methylcobalamin to homocysteine. The Hcy-binding domain in association with the pterin-binding domain catalyzes the methylation of cob(I)alamin by methyltetrahydrofolate and the methylation of homocysteine. The B12-binding domain binds the cofactor. The AdoMet activation domain binds S-adenosyl-L-methionine. Under aerobic conditions cob(I)alamin can be converted to inactive cob(II)alamin. Reductive methylation by S-adenosyl-L-methionine and flavodoxin regenerates methylcobalamin.</text>
</comment>
<evidence type="ECO:0000256" key="17">
    <source>
        <dbReference type="ARBA" id="ARBA00023285"/>
    </source>
</evidence>
<dbReference type="EC" id="2.1.1.13" evidence="6 19"/>
<dbReference type="GO" id="GO:0008705">
    <property type="term" value="F:methionine synthase activity"/>
    <property type="evidence" value="ECO:0007669"/>
    <property type="project" value="UniProtKB-UniRule"/>
</dbReference>
<keyword evidence="11 20" id="KW-0808">Transferase</keyword>
<accession>A0A2N8ZFK9</accession>
<evidence type="ECO:0000256" key="22">
    <source>
        <dbReference type="PIRSR" id="PIRSR000381-2"/>
    </source>
</evidence>
<protein>
    <recommendedName>
        <fullName evidence="7 19">Methionine synthase</fullName>
        <ecNumber evidence="6 19">2.1.1.13</ecNumber>
    </recommendedName>
    <alternativeName>
        <fullName evidence="20">5-methyltetrahydrofolate--homocysteine methyltransferase</fullName>
    </alternativeName>
</protein>
<feature type="binding site" evidence="21 23">
    <location>
        <position position="313"/>
    </location>
    <ligand>
        <name>Zn(2+)</name>
        <dbReference type="ChEBI" id="CHEBI:29105"/>
    </ligand>
</feature>
<evidence type="ECO:0000256" key="12">
    <source>
        <dbReference type="ARBA" id="ARBA00022691"/>
    </source>
</evidence>
<dbReference type="SUPFAM" id="SSF51717">
    <property type="entry name" value="Dihydropteroate synthetase-like"/>
    <property type="match status" value="1"/>
</dbReference>
<evidence type="ECO:0000256" key="13">
    <source>
        <dbReference type="ARBA" id="ARBA00022723"/>
    </source>
</evidence>
<feature type="binding site" evidence="22">
    <location>
        <position position="810"/>
    </location>
    <ligand>
        <name>methylcob(III)alamin</name>
        <dbReference type="ChEBI" id="CHEBI:28115"/>
    </ligand>
</feature>
<feature type="binding site" evidence="22">
    <location>
        <position position="949"/>
    </location>
    <ligand>
        <name>S-adenosyl-L-methionine</name>
        <dbReference type="ChEBI" id="CHEBI:59789"/>
    </ligand>
</feature>
<dbReference type="FunFam" id="3.20.20.20:FF:000002">
    <property type="entry name" value="Methionine synthase"/>
    <property type="match status" value="1"/>
</dbReference>
<evidence type="ECO:0000259" key="26">
    <source>
        <dbReference type="PROSITE" id="PS50974"/>
    </source>
</evidence>
<evidence type="ECO:0000256" key="18">
    <source>
        <dbReference type="ARBA" id="ARBA00025552"/>
    </source>
</evidence>
<dbReference type="Gene3D" id="3.10.196.10">
    <property type="entry name" value="Vitamin B12-dependent methionine synthase, activation domain"/>
    <property type="match status" value="1"/>
</dbReference>
<sequence length="1226" mass="136265">MAGSEVKQQIEAKLKEYIMLIDGGMGTMIQDYKLEEADYRGERFADWHCDLKGNNDLLVLTKPELIKGIHLEYLAAGADILETNTFNATTIAMADYDMESLSAEINYVAAKLAREAADEWSAKTPERPRYVAGVLGPTNRTCSISPDVNDPGFRNVSFDELVEAYCESTHALIKGGSDLILIETIFDTLNAKACAFAVQTVFEELGYELPVMISGTITDASGRTLSGQTTEAFYNALRHVQPISFGLNCALGPDELRQYVDELSRISECSVSAHPNAGLPNAFGEYDLSPEDMAEHIAEWAQSGFLNLVGGCCGTTPEHIRQMALAVKGVKPRVLPDIPVACRLSGLEPLMIEKESLFVNVGERTNVTGSARFKCLIKEELYDEALDVARQQVENGAQIIDINMDEGMLDAEACMTRFLNLCASEPEISKVPIMVDSSKWEVIEAGLKCVQGKSIVNSISLKEGKEKFVQQAKLVRRYGAAVIVMAFDEEGQADTRERKLEICTNAYHILVDEVGFPPEDIIFDPNIFAVATGIDEHNNYAVDFIEAVGDIKRDLPHAMISGGVSNVSFSFRGNNYVREAIHAVFLYHCFKNGMDMGIVNAGQLEVYDNVPEKLRVAVEDVVLNRRDDGTERLLDIASEYANTGVGKEEDPAALEWRTWPVEKRMEHALVKGITEFIVEDTEEARQNASRPIEVIEGPLMDGMNVVGDLFGEGKMFLPQVVKSARVMKQAVAHLEPFINATKDVGATNGKILLATVKGDVHDIGKNIVGVVLQCNNYEIIDLGVMVSCEKILKVAKEENVDIIGLSGLITPSLDEMVHVAKEMERQGFELPLLIGGATTSKAHTAVKIEQNYHKPVVYVNNASRAVGVCTSLLSKDLLPAFVEKLDLDYERVRDQHNRKKPRTKPVTLEKARENRVDIDWGNYTPPVPRKPGVHIYDDFDVSILRKYIDWTPFFMTWTLMGKYPAILEHEEVGEEAKRLFHDANVMLDRVESEGLLKARGMCALFPAASVGDDIEVYSDESRTEVAHVLCNLRQQTQKPKGFNYCTSDYIAPKSSGKKDWIGGFAVTGGIGERELADEYKANGDDYNAIMIQAVADRLAEAFAEYLHEQVRKDIWGYSPEENLSNEDLIREKYQGTRPAPGYPACPEHTEKGTLWEMLKAEEAIGMSLTTSYAMWPGASVSGWYFSHPDSRYFAIAQIQDDQVKDYAERKGWSQEEAERWLGPNIN</sequence>
<dbReference type="SUPFAM" id="SSF47644">
    <property type="entry name" value="Methionine synthase domain"/>
    <property type="match status" value="1"/>
</dbReference>
<dbReference type="InterPro" id="IPR011005">
    <property type="entry name" value="Dihydropteroate_synth-like_sf"/>
</dbReference>
<feature type="domain" description="AdoMet activation" evidence="26">
    <location>
        <begin position="899"/>
        <end position="1226"/>
    </location>
</feature>
<evidence type="ECO:0000256" key="10">
    <source>
        <dbReference type="ARBA" id="ARBA00022628"/>
    </source>
</evidence>
<dbReference type="Pfam" id="PF00809">
    <property type="entry name" value="Pterin_bind"/>
    <property type="match status" value="1"/>
</dbReference>
<evidence type="ECO:0000256" key="16">
    <source>
        <dbReference type="ARBA" id="ARBA00023167"/>
    </source>
</evidence>
<dbReference type="InterPro" id="IPR036594">
    <property type="entry name" value="Meth_synthase_dom"/>
</dbReference>
<keyword evidence="8 20" id="KW-0489">Methyltransferase</keyword>
<dbReference type="Proteomes" id="UP000235828">
    <property type="component" value="Chromosome A"/>
</dbReference>
<evidence type="ECO:0000256" key="21">
    <source>
        <dbReference type="PIRSR" id="PIRSR000381-1"/>
    </source>
</evidence>
<dbReference type="EMBL" id="LT960611">
    <property type="protein sequence ID" value="SON50702.1"/>
    <property type="molecule type" value="Genomic_DNA"/>
</dbReference>
<dbReference type="PANTHER" id="PTHR45833:SF1">
    <property type="entry name" value="METHIONINE SYNTHASE"/>
    <property type="match status" value="1"/>
</dbReference>
<dbReference type="Pfam" id="PF02607">
    <property type="entry name" value="B12-binding_2"/>
    <property type="match status" value="1"/>
</dbReference>
<keyword evidence="30" id="KW-1185">Reference proteome</keyword>
<feature type="domain" description="Hcy-binding" evidence="24">
    <location>
        <begin position="7"/>
        <end position="327"/>
    </location>
</feature>
<evidence type="ECO:0000256" key="19">
    <source>
        <dbReference type="NCBIfam" id="TIGR02082"/>
    </source>
</evidence>
<dbReference type="SUPFAM" id="SSF52242">
    <property type="entry name" value="Cobalamin (vitamin B12)-binding domain"/>
    <property type="match status" value="1"/>
</dbReference>
<dbReference type="GO" id="GO:0050667">
    <property type="term" value="P:homocysteine metabolic process"/>
    <property type="evidence" value="ECO:0007669"/>
    <property type="project" value="TreeGrafter"/>
</dbReference>
<dbReference type="Pfam" id="PF02310">
    <property type="entry name" value="B12-binding"/>
    <property type="match status" value="1"/>
</dbReference>
<dbReference type="PROSITE" id="PS50970">
    <property type="entry name" value="HCY"/>
    <property type="match status" value="1"/>
</dbReference>
<keyword evidence="12 20" id="KW-0949">S-adenosyl-L-methionine</keyword>
<dbReference type="CDD" id="cd02069">
    <property type="entry name" value="methionine_synthase_B12_BD"/>
    <property type="match status" value="1"/>
</dbReference>
<feature type="binding site" evidence="21 23">
    <location>
        <position position="249"/>
    </location>
    <ligand>
        <name>Zn(2+)</name>
        <dbReference type="ChEBI" id="CHEBI:29105"/>
    </ligand>
</feature>
<dbReference type="Pfam" id="PF02574">
    <property type="entry name" value="S-methyl_trans"/>
    <property type="match status" value="1"/>
</dbReference>
<dbReference type="GO" id="GO:0031419">
    <property type="term" value="F:cobalamin binding"/>
    <property type="evidence" value="ECO:0007669"/>
    <property type="project" value="UniProtKB-UniRule"/>
</dbReference>
<evidence type="ECO:0000256" key="14">
    <source>
        <dbReference type="ARBA" id="ARBA00022737"/>
    </source>
</evidence>
<feature type="binding site" evidence="21 23">
    <location>
        <position position="312"/>
    </location>
    <ligand>
        <name>Zn(2+)</name>
        <dbReference type="ChEBI" id="CHEBI:29105"/>
    </ligand>
</feature>
<dbReference type="GO" id="GO:0046653">
    <property type="term" value="P:tetrahydrofolate metabolic process"/>
    <property type="evidence" value="ECO:0007669"/>
    <property type="project" value="TreeGrafter"/>
</dbReference>
<dbReference type="InterPro" id="IPR003726">
    <property type="entry name" value="HCY_dom"/>
</dbReference>
<dbReference type="GO" id="GO:0005829">
    <property type="term" value="C:cytosol"/>
    <property type="evidence" value="ECO:0007669"/>
    <property type="project" value="TreeGrafter"/>
</dbReference>
<dbReference type="OrthoDB" id="9803687at2"/>
<feature type="binding site" evidence="22">
    <location>
        <position position="806"/>
    </location>
    <ligand>
        <name>methylcob(III)alamin</name>
        <dbReference type="ChEBI" id="CHEBI:28115"/>
    </ligand>
</feature>
<name>A0A2N8ZFK9_9VIBR</name>
<comment type="function">
    <text evidence="18 20">Catalyzes the transfer of a methyl group from methyl-cobalamin to homocysteine, yielding enzyme-bound cob(I)alamin and methionine. Subsequently, remethylates the cofactor using methyltetrahydrofolate.</text>
</comment>
<dbReference type="InterPro" id="IPR006158">
    <property type="entry name" value="Cobalamin-bd"/>
</dbReference>
<dbReference type="CDD" id="cd00740">
    <property type="entry name" value="MeTr"/>
    <property type="match status" value="1"/>
</dbReference>
<keyword evidence="16 20" id="KW-0486">Methionine biosynthesis</keyword>
<feature type="binding site" evidence="22">
    <location>
        <begin position="758"/>
        <end position="762"/>
    </location>
    <ligand>
        <name>methylcob(III)alamin</name>
        <dbReference type="ChEBI" id="CHEBI:28115"/>
    </ligand>
</feature>
<dbReference type="PIRSF" id="PIRSF000381">
    <property type="entry name" value="MetH"/>
    <property type="match status" value="1"/>
</dbReference>
<comment type="cofactor">
    <cofactor evidence="3 20 21">
        <name>methylcob(III)alamin</name>
        <dbReference type="ChEBI" id="CHEBI:28115"/>
    </cofactor>
</comment>
<evidence type="ECO:0000256" key="8">
    <source>
        <dbReference type="ARBA" id="ARBA00022603"/>
    </source>
</evidence>
<dbReference type="InterPro" id="IPR050554">
    <property type="entry name" value="Met_Synthase/Corrinoid"/>
</dbReference>
<feature type="binding site" evidence="22">
    <location>
        <position position="1137"/>
    </location>
    <ligand>
        <name>S-adenosyl-L-methionine</name>
        <dbReference type="ChEBI" id="CHEBI:59789"/>
    </ligand>
</feature>
<dbReference type="PROSITE" id="PS50972">
    <property type="entry name" value="PTERIN_BINDING"/>
    <property type="match status" value="1"/>
</dbReference>
<reference evidence="29 30" key="1">
    <citation type="submission" date="2017-10" db="EMBL/GenBank/DDBJ databases">
        <authorList>
            <person name="Banno H."/>
            <person name="Chua N.-H."/>
        </authorList>
    </citation>
    <scope>NUCLEOTIDE SEQUENCE [LARGE SCALE GENOMIC DNA]</scope>
    <source>
        <strain evidence="29">Vibrio tapetis CECT4600</strain>
    </source>
</reference>
<dbReference type="SUPFAM" id="SSF56507">
    <property type="entry name" value="Methionine synthase activation domain-like"/>
    <property type="match status" value="1"/>
</dbReference>
<evidence type="ECO:0000256" key="2">
    <source>
        <dbReference type="ARBA" id="ARBA00001947"/>
    </source>
</evidence>
<dbReference type="FunFam" id="3.40.50.280:FF:000001">
    <property type="entry name" value="Methionine synthase"/>
    <property type="match status" value="1"/>
</dbReference>
<dbReference type="PANTHER" id="PTHR45833">
    <property type="entry name" value="METHIONINE SYNTHASE"/>
    <property type="match status" value="1"/>
</dbReference>
<evidence type="ECO:0000259" key="24">
    <source>
        <dbReference type="PROSITE" id="PS50970"/>
    </source>
</evidence>